<sequence>TPLTLKPVLSVGLKPPNPLHNQDSLLSFHPGLESETLISHTKATKLAKQVFTSACST</sequence>
<dbReference type="Ensembl" id="ENSAPET00000021472.1">
    <property type="protein sequence ID" value="ENSAPEP00000020916.1"/>
    <property type="gene ID" value="ENSAPEG00000014935.1"/>
</dbReference>
<dbReference type="OMA" id="PNPLHNQ"/>
<reference evidence="1 2" key="1">
    <citation type="submission" date="2018-03" db="EMBL/GenBank/DDBJ databases">
        <title>Finding Nemo's genes: A chromosome-scale reference assembly of the genome of the orange clownfish Amphiprion percula.</title>
        <authorList>
            <person name="Lehmann R."/>
        </authorList>
    </citation>
    <scope>NUCLEOTIDE SEQUENCE</scope>
</reference>
<name>A0A3P8T8L1_AMPPE</name>
<reference evidence="1" key="2">
    <citation type="submission" date="2025-08" db="UniProtKB">
        <authorList>
            <consortium name="Ensembl"/>
        </authorList>
    </citation>
    <scope>IDENTIFICATION</scope>
</reference>
<dbReference type="Proteomes" id="UP000265080">
    <property type="component" value="Chromosome 23"/>
</dbReference>
<proteinExistence type="predicted"/>
<organism evidence="1 2">
    <name type="scientific">Amphiprion percula</name>
    <name type="common">Orange clownfish</name>
    <name type="synonym">Lutjanus percula</name>
    <dbReference type="NCBI Taxonomy" id="161767"/>
    <lineage>
        <taxon>Eukaryota</taxon>
        <taxon>Metazoa</taxon>
        <taxon>Chordata</taxon>
        <taxon>Craniata</taxon>
        <taxon>Vertebrata</taxon>
        <taxon>Euteleostomi</taxon>
        <taxon>Actinopterygii</taxon>
        <taxon>Neopterygii</taxon>
        <taxon>Teleostei</taxon>
        <taxon>Neoteleostei</taxon>
        <taxon>Acanthomorphata</taxon>
        <taxon>Ovalentaria</taxon>
        <taxon>Pomacentridae</taxon>
        <taxon>Amphiprion</taxon>
    </lineage>
</organism>
<reference evidence="1" key="3">
    <citation type="submission" date="2025-09" db="UniProtKB">
        <authorList>
            <consortium name="Ensembl"/>
        </authorList>
    </citation>
    <scope>IDENTIFICATION</scope>
</reference>
<accession>A0A3P8T8L1</accession>
<protein>
    <submittedName>
        <fullName evidence="1">Uncharacterized protein</fullName>
    </submittedName>
</protein>
<keyword evidence="2" id="KW-1185">Reference proteome</keyword>
<evidence type="ECO:0000313" key="2">
    <source>
        <dbReference type="Proteomes" id="UP000265080"/>
    </source>
</evidence>
<dbReference type="AlphaFoldDB" id="A0A3P8T8L1"/>
<evidence type="ECO:0000313" key="1">
    <source>
        <dbReference type="Ensembl" id="ENSAPEP00000020916.1"/>
    </source>
</evidence>